<reference evidence="3 4" key="1">
    <citation type="submission" date="2016-06" db="EMBL/GenBank/DDBJ databases">
        <title>The Draft Genome Sequence and Annotation of the Desert Woodrat Neotoma lepida.</title>
        <authorList>
            <person name="Campbell M."/>
            <person name="Oakeson K.F."/>
            <person name="Yandell M."/>
            <person name="Halpert J.R."/>
            <person name="Dearing D."/>
        </authorList>
    </citation>
    <scope>NUCLEOTIDE SEQUENCE [LARGE SCALE GENOMIC DNA]</scope>
    <source>
        <strain evidence="3">417</strain>
        <tissue evidence="3">Liver</tissue>
    </source>
</reference>
<keyword evidence="4" id="KW-1185">Reference proteome</keyword>
<dbReference type="GO" id="GO:0071011">
    <property type="term" value="C:precatalytic spliceosome"/>
    <property type="evidence" value="ECO:0007669"/>
    <property type="project" value="TreeGrafter"/>
</dbReference>
<sequence length="69" mass="8064">MNMIKLYRKLIWASAHNKNLNIGANIFIGNLDPEIYEKLLHDLFSIFGVILQTPKIMPSLILLHLMLWM</sequence>
<feature type="domain" description="RRM" evidence="2">
    <location>
        <begin position="26"/>
        <end position="51"/>
    </location>
</feature>
<organism evidence="3 4">
    <name type="scientific">Neotoma lepida</name>
    <name type="common">Desert woodrat</name>
    <dbReference type="NCBI Taxonomy" id="56216"/>
    <lineage>
        <taxon>Eukaryota</taxon>
        <taxon>Metazoa</taxon>
        <taxon>Chordata</taxon>
        <taxon>Craniata</taxon>
        <taxon>Vertebrata</taxon>
        <taxon>Euteleostomi</taxon>
        <taxon>Mammalia</taxon>
        <taxon>Eutheria</taxon>
        <taxon>Euarchontoglires</taxon>
        <taxon>Glires</taxon>
        <taxon>Rodentia</taxon>
        <taxon>Myomorpha</taxon>
        <taxon>Muroidea</taxon>
        <taxon>Cricetidae</taxon>
        <taxon>Neotominae</taxon>
        <taxon>Neotoma</taxon>
    </lineage>
</organism>
<evidence type="ECO:0000313" key="3">
    <source>
        <dbReference type="EMBL" id="OBS71645.1"/>
    </source>
</evidence>
<dbReference type="GO" id="GO:0005730">
    <property type="term" value="C:nucleolus"/>
    <property type="evidence" value="ECO:0007669"/>
    <property type="project" value="TreeGrafter"/>
</dbReference>
<dbReference type="Pfam" id="PF00076">
    <property type="entry name" value="RRM_1"/>
    <property type="match status" value="1"/>
</dbReference>
<accession>A0A1A6H1E3</accession>
<evidence type="ECO:0000256" key="1">
    <source>
        <dbReference type="SAM" id="Phobius"/>
    </source>
</evidence>
<proteinExistence type="predicted"/>
<dbReference type="PANTHER" id="PTHR48030">
    <property type="entry name" value="SPLICING FACTOR 3B SUBUNIT 4"/>
    <property type="match status" value="1"/>
</dbReference>
<dbReference type="OrthoDB" id="10259687at2759"/>
<keyword evidence="1" id="KW-1133">Transmembrane helix</keyword>
<keyword evidence="1" id="KW-0472">Membrane</keyword>
<dbReference type="EMBL" id="LZPO01055878">
    <property type="protein sequence ID" value="OBS71645.1"/>
    <property type="molecule type" value="Genomic_DNA"/>
</dbReference>
<dbReference type="InterPro" id="IPR012677">
    <property type="entry name" value="Nucleotide-bd_a/b_plait_sf"/>
</dbReference>
<dbReference type="InterPro" id="IPR000504">
    <property type="entry name" value="RRM_dom"/>
</dbReference>
<keyword evidence="1" id="KW-0812">Transmembrane</keyword>
<name>A0A1A6H1E3_NEOLE</name>
<gene>
    <name evidence="3" type="ORF">A6R68_13779</name>
</gene>
<dbReference type="Proteomes" id="UP000092124">
    <property type="component" value="Unassembled WGS sequence"/>
</dbReference>
<dbReference type="InterPro" id="IPR035979">
    <property type="entry name" value="RBD_domain_sf"/>
</dbReference>
<evidence type="ECO:0000259" key="2">
    <source>
        <dbReference type="Pfam" id="PF00076"/>
    </source>
</evidence>
<dbReference type="AlphaFoldDB" id="A0A1A6H1E3"/>
<dbReference type="PANTHER" id="PTHR48030:SF3">
    <property type="entry name" value="SPLICING FACTOR 3B SUBUNIT 4"/>
    <property type="match status" value="1"/>
</dbReference>
<feature type="transmembrane region" description="Helical" evidence="1">
    <location>
        <begin position="43"/>
        <end position="67"/>
    </location>
</feature>
<dbReference type="STRING" id="56216.A0A1A6H1E3"/>
<dbReference type="SUPFAM" id="SSF54928">
    <property type="entry name" value="RNA-binding domain, RBD"/>
    <property type="match status" value="1"/>
</dbReference>
<dbReference type="Gene3D" id="3.30.70.330">
    <property type="match status" value="1"/>
</dbReference>
<dbReference type="GO" id="GO:0005686">
    <property type="term" value="C:U2 snRNP"/>
    <property type="evidence" value="ECO:0007669"/>
    <property type="project" value="TreeGrafter"/>
</dbReference>
<dbReference type="GO" id="GO:0048026">
    <property type="term" value="P:positive regulation of mRNA splicing, via spliceosome"/>
    <property type="evidence" value="ECO:0007669"/>
    <property type="project" value="TreeGrafter"/>
</dbReference>
<comment type="caution">
    <text evidence="3">The sequence shown here is derived from an EMBL/GenBank/DDBJ whole genome shotgun (WGS) entry which is preliminary data.</text>
</comment>
<dbReference type="InterPro" id="IPR052084">
    <property type="entry name" value="SF3B4_spliceosome_assoc"/>
</dbReference>
<dbReference type="GO" id="GO:0003723">
    <property type="term" value="F:RNA binding"/>
    <property type="evidence" value="ECO:0007669"/>
    <property type="project" value="InterPro"/>
</dbReference>
<protein>
    <recommendedName>
        <fullName evidence="2">RRM domain-containing protein</fullName>
    </recommendedName>
</protein>
<evidence type="ECO:0000313" key="4">
    <source>
        <dbReference type="Proteomes" id="UP000092124"/>
    </source>
</evidence>